<feature type="transmembrane region" description="Helical" evidence="1">
    <location>
        <begin position="310"/>
        <end position="329"/>
    </location>
</feature>
<keyword evidence="1" id="KW-1133">Transmembrane helix</keyword>
<feature type="transmembrane region" description="Helical" evidence="1">
    <location>
        <begin position="211"/>
        <end position="239"/>
    </location>
</feature>
<sequence length="596" mass="65991">MGFIAPDFPDLDREEWKSKPRLDRIKPLAQHWAEHGFGTPYAVYLLYVIKLVGYVLGGIAIIALTPGLGSVGDFTTWWTEPVVYQKVVIWTLLYEVLGFGCGSMPLTLRFLPPVGAFLHWLRPGTIRLAPWPDKVPLTRGTTRTVVDVLLYLVVIASAAWLLFAPGSPDRVPAGHTVGLLDPTMMIPLLAGLVLIGLRDKTIFLAARGEQYALTVVVFFFPYIDMLIGWKLIMLALWWGAATSKLNHHFPYVVAVMISNSPLQRIRWFKRKFYRDYPNDLRPSGLAAFAAHTGTVIEYTVPLVLVLSDGGIVTTLALGLMVIFHLHILSTFPMGVPLEWNIFFIYSALFLFGANAEVSVFSLSSPLLGVILLVALVGIPALGNAKPHLVSFLPSMRYYAGNWATSFWCFRKGADGPGTGAENRLNDHIVKAGGTTRDQLAKLYDDDTAELMLAKAMAWRSLHSHGRALNGLLPRALDDVEAYDVREGEFTAGVILGWNFGEGHLHDESLLRAVQERCGFAPGELRVIMLESQPMQHQRQHYRIHDAATGLVEEGYVQVKDMIERQPWLDGPGSEIPVQVTGGPGRHDVADVTVAHD</sequence>
<feature type="transmembrane region" description="Helical" evidence="1">
    <location>
        <begin position="183"/>
        <end position="199"/>
    </location>
</feature>
<keyword evidence="1" id="KW-0812">Transmembrane</keyword>
<proteinExistence type="predicted"/>
<feature type="transmembrane region" description="Helical" evidence="1">
    <location>
        <begin position="144"/>
        <end position="163"/>
    </location>
</feature>
<feature type="transmembrane region" description="Helical" evidence="1">
    <location>
        <begin position="44"/>
        <end position="67"/>
    </location>
</feature>
<dbReference type="Pfam" id="PF12077">
    <property type="entry name" value="DUF3556"/>
    <property type="match status" value="1"/>
</dbReference>
<dbReference type="AlphaFoldDB" id="A0A848DPQ9"/>
<protein>
    <submittedName>
        <fullName evidence="2">DUF3556 family protein</fullName>
    </submittedName>
</protein>
<organism evidence="2 3">
    <name type="scientific">Pseudonocardia bannensis</name>
    <dbReference type="NCBI Taxonomy" id="630973"/>
    <lineage>
        <taxon>Bacteria</taxon>
        <taxon>Bacillati</taxon>
        <taxon>Actinomycetota</taxon>
        <taxon>Actinomycetes</taxon>
        <taxon>Pseudonocardiales</taxon>
        <taxon>Pseudonocardiaceae</taxon>
        <taxon>Pseudonocardia</taxon>
    </lineage>
</organism>
<evidence type="ECO:0000313" key="2">
    <source>
        <dbReference type="EMBL" id="NMH94426.1"/>
    </source>
</evidence>
<dbReference type="InterPro" id="IPR021941">
    <property type="entry name" value="DUF3556_TM"/>
</dbReference>
<feature type="transmembrane region" description="Helical" evidence="1">
    <location>
        <begin position="341"/>
        <end position="360"/>
    </location>
</feature>
<comment type="caution">
    <text evidence="2">The sequence shown here is derived from an EMBL/GenBank/DDBJ whole genome shotgun (WGS) entry which is preliminary data.</text>
</comment>
<keyword evidence="3" id="KW-1185">Reference proteome</keyword>
<dbReference type="EMBL" id="JAAXKZ010000110">
    <property type="protein sequence ID" value="NMH94426.1"/>
    <property type="molecule type" value="Genomic_DNA"/>
</dbReference>
<gene>
    <name evidence="2" type="ORF">HF519_23170</name>
</gene>
<feature type="transmembrane region" description="Helical" evidence="1">
    <location>
        <begin position="245"/>
        <end position="262"/>
    </location>
</feature>
<keyword evidence="1" id="KW-0472">Membrane</keyword>
<dbReference type="Proteomes" id="UP000586918">
    <property type="component" value="Unassembled WGS sequence"/>
</dbReference>
<name>A0A848DPQ9_9PSEU</name>
<dbReference type="RefSeq" id="WP_169415111.1">
    <property type="nucleotide sequence ID" value="NZ_JAAXKZ010000110.1"/>
</dbReference>
<feature type="transmembrane region" description="Helical" evidence="1">
    <location>
        <begin position="366"/>
        <end position="384"/>
    </location>
</feature>
<accession>A0A848DPQ9</accession>
<reference evidence="2 3" key="1">
    <citation type="submission" date="2020-04" db="EMBL/GenBank/DDBJ databases">
        <authorList>
            <person name="Klaysubun C."/>
            <person name="Duangmal K."/>
            <person name="Lipun K."/>
        </authorList>
    </citation>
    <scope>NUCLEOTIDE SEQUENCE [LARGE SCALE GENOMIC DNA]</scope>
    <source>
        <strain evidence="2 3">DSM 45300</strain>
    </source>
</reference>
<evidence type="ECO:0000313" key="3">
    <source>
        <dbReference type="Proteomes" id="UP000586918"/>
    </source>
</evidence>
<evidence type="ECO:0000256" key="1">
    <source>
        <dbReference type="SAM" id="Phobius"/>
    </source>
</evidence>